<feature type="transmembrane region" description="Helical" evidence="1">
    <location>
        <begin position="76"/>
        <end position="96"/>
    </location>
</feature>
<accession>A0AAP0QAF5</accession>
<dbReference type="AlphaFoldDB" id="A0AAP0QAF5"/>
<evidence type="ECO:0000313" key="3">
    <source>
        <dbReference type="Proteomes" id="UP001428341"/>
    </source>
</evidence>
<keyword evidence="3" id="KW-1185">Reference proteome</keyword>
<reference evidence="2 3" key="1">
    <citation type="submission" date="2024-05" db="EMBL/GenBank/DDBJ databases">
        <title>Haplotype-resolved chromosome-level genome assembly of Huyou (Citrus changshanensis).</title>
        <authorList>
            <person name="Miao C."/>
            <person name="Chen W."/>
            <person name="Wu Y."/>
            <person name="Wang L."/>
            <person name="Zhao S."/>
            <person name="Grierson D."/>
            <person name="Xu C."/>
            <person name="Chen K."/>
        </authorList>
    </citation>
    <scope>NUCLEOTIDE SEQUENCE [LARGE SCALE GENOMIC DNA]</scope>
    <source>
        <strain evidence="2">01-14</strain>
        <tissue evidence="2">Leaf</tissue>
    </source>
</reference>
<comment type="caution">
    <text evidence="2">The sequence shown here is derived from an EMBL/GenBank/DDBJ whole genome shotgun (WGS) entry which is preliminary data.</text>
</comment>
<organism evidence="2 3">
    <name type="scientific">Citrus x changshan-huyou</name>
    <dbReference type="NCBI Taxonomy" id="2935761"/>
    <lineage>
        <taxon>Eukaryota</taxon>
        <taxon>Viridiplantae</taxon>
        <taxon>Streptophyta</taxon>
        <taxon>Embryophyta</taxon>
        <taxon>Tracheophyta</taxon>
        <taxon>Spermatophyta</taxon>
        <taxon>Magnoliopsida</taxon>
        <taxon>eudicotyledons</taxon>
        <taxon>Gunneridae</taxon>
        <taxon>Pentapetalae</taxon>
        <taxon>rosids</taxon>
        <taxon>malvids</taxon>
        <taxon>Sapindales</taxon>
        <taxon>Rutaceae</taxon>
        <taxon>Aurantioideae</taxon>
        <taxon>Citrus</taxon>
    </lineage>
</organism>
<gene>
    <name evidence="2" type="ORF">WN944_028707</name>
</gene>
<dbReference type="Proteomes" id="UP001428341">
    <property type="component" value="Unassembled WGS sequence"/>
</dbReference>
<protein>
    <submittedName>
        <fullName evidence="2">Uncharacterized protein</fullName>
    </submittedName>
</protein>
<keyword evidence="1" id="KW-0472">Membrane</keyword>
<sequence length="100" mass="11486">MLVLLYSQLTFLCPPIYPFLKVKRLVFCSITVTRNFLYFLNFGSTPVKFQSKYAILTFVKQNVLLSLRWKFGSTRLLLVNCIVCLLSVNVFIHAAGSNIM</sequence>
<keyword evidence="1" id="KW-0812">Transmembrane</keyword>
<evidence type="ECO:0000313" key="2">
    <source>
        <dbReference type="EMBL" id="KAK9176688.1"/>
    </source>
</evidence>
<proteinExistence type="predicted"/>
<keyword evidence="1" id="KW-1133">Transmembrane helix</keyword>
<evidence type="ECO:0000256" key="1">
    <source>
        <dbReference type="SAM" id="Phobius"/>
    </source>
</evidence>
<name>A0AAP0QAF5_9ROSI</name>
<dbReference type="EMBL" id="JBCGBO010000025">
    <property type="protein sequence ID" value="KAK9176688.1"/>
    <property type="molecule type" value="Genomic_DNA"/>
</dbReference>